<protein>
    <submittedName>
        <fullName evidence="1">Uncharacterized protein</fullName>
    </submittedName>
</protein>
<dbReference type="AlphaFoldDB" id="A0A194YQI1"/>
<proteinExistence type="predicted"/>
<keyword evidence="2" id="KW-1185">Reference proteome</keyword>
<name>A0A194YQI1_SORBI</name>
<dbReference type="Proteomes" id="UP000000768">
    <property type="component" value="Chromosome 4"/>
</dbReference>
<gene>
    <name evidence="1" type="ORF">SORBI_3004G183000</name>
</gene>
<reference evidence="1 2" key="1">
    <citation type="journal article" date="2009" name="Nature">
        <title>The Sorghum bicolor genome and the diversification of grasses.</title>
        <authorList>
            <person name="Paterson A.H."/>
            <person name="Bowers J.E."/>
            <person name="Bruggmann R."/>
            <person name="Dubchak I."/>
            <person name="Grimwood J."/>
            <person name="Gundlach H."/>
            <person name="Haberer G."/>
            <person name="Hellsten U."/>
            <person name="Mitros T."/>
            <person name="Poliakov A."/>
            <person name="Schmutz J."/>
            <person name="Spannagl M."/>
            <person name="Tang H."/>
            <person name="Wang X."/>
            <person name="Wicker T."/>
            <person name="Bharti A.K."/>
            <person name="Chapman J."/>
            <person name="Feltus F.A."/>
            <person name="Gowik U."/>
            <person name="Grigoriev I.V."/>
            <person name="Lyons E."/>
            <person name="Maher C.A."/>
            <person name="Martis M."/>
            <person name="Narechania A."/>
            <person name="Otillar R.P."/>
            <person name="Penning B.W."/>
            <person name="Salamov A.A."/>
            <person name="Wang Y."/>
            <person name="Zhang L."/>
            <person name="Carpita N.C."/>
            <person name="Freeling M."/>
            <person name="Gingle A.R."/>
            <person name="Hash C.T."/>
            <person name="Keller B."/>
            <person name="Klein P."/>
            <person name="Kresovich S."/>
            <person name="McCann M.C."/>
            <person name="Ming R."/>
            <person name="Peterson D.G."/>
            <person name="Mehboob-ur-Rahman"/>
            <person name="Ware D."/>
            <person name="Westhoff P."/>
            <person name="Mayer K.F."/>
            <person name="Messing J."/>
            <person name="Rokhsar D.S."/>
        </authorList>
    </citation>
    <scope>NUCLEOTIDE SEQUENCE [LARGE SCALE GENOMIC DNA]</scope>
    <source>
        <strain evidence="2">cv. BTx623</strain>
    </source>
</reference>
<reference evidence="2" key="2">
    <citation type="journal article" date="2018" name="Plant J.">
        <title>The Sorghum bicolor reference genome: improved assembly, gene annotations, a transcriptome atlas, and signatures of genome organization.</title>
        <authorList>
            <person name="McCormick R.F."/>
            <person name="Truong S.K."/>
            <person name="Sreedasyam A."/>
            <person name="Jenkins J."/>
            <person name="Shu S."/>
            <person name="Sims D."/>
            <person name="Kennedy M."/>
            <person name="Amirebrahimi M."/>
            <person name="Weers B.D."/>
            <person name="McKinley B."/>
            <person name="Mattison A."/>
            <person name="Morishige D.T."/>
            <person name="Grimwood J."/>
            <person name="Schmutz J."/>
            <person name="Mullet J.E."/>
        </authorList>
    </citation>
    <scope>NUCLEOTIDE SEQUENCE [LARGE SCALE GENOMIC DNA]</scope>
    <source>
        <strain evidence="2">cv. BTx623</strain>
    </source>
</reference>
<dbReference type="Gramene" id="KXG30451">
    <property type="protein sequence ID" value="KXG30451"/>
    <property type="gene ID" value="SORBI_3004G183000"/>
</dbReference>
<organism evidence="1 2">
    <name type="scientific">Sorghum bicolor</name>
    <name type="common">Sorghum</name>
    <name type="synonym">Sorghum vulgare</name>
    <dbReference type="NCBI Taxonomy" id="4558"/>
    <lineage>
        <taxon>Eukaryota</taxon>
        <taxon>Viridiplantae</taxon>
        <taxon>Streptophyta</taxon>
        <taxon>Embryophyta</taxon>
        <taxon>Tracheophyta</taxon>
        <taxon>Spermatophyta</taxon>
        <taxon>Magnoliopsida</taxon>
        <taxon>Liliopsida</taxon>
        <taxon>Poales</taxon>
        <taxon>Poaceae</taxon>
        <taxon>PACMAD clade</taxon>
        <taxon>Panicoideae</taxon>
        <taxon>Andropogonodae</taxon>
        <taxon>Andropogoneae</taxon>
        <taxon>Sorghinae</taxon>
        <taxon>Sorghum</taxon>
    </lineage>
</organism>
<accession>A0A194YQI1</accession>
<dbReference type="EMBL" id="CM000763">
    <property type="protein sequence ID" value="KXG30451.1"/>
    <property type="molecule type" value="Genomic_DNA"/>
</dbReference>
<dbReference type="InParanoid" id="A0A194YQI1"/>
<evidence type="ECO:0000313" key="1">
    <source>
        <dbReference type="EMBL" id="KXG30451.1"/>
    </source>
</evidence>
<evidence type="ECO:0000313" key="2">
    <source>
        <dbReference type="Proteomes" id="UP000000768"/>
    </source>
</evidence>
<sequence length="76" mass="8719">MHMLLPQVVEAPVTVAKMHMLLPTGWIDASVGVVQVAYVASTGCGGISYCRGNWRLERDWWALWGRVLWWCIRKMM</sequence>